<dbReference type="Pfam" id="PF04199">
    <property type="entry name" value="Cyclase"/>
    <property type="match status" value="1"/>
</dbReference>
<dbReference type="AlphaFoldDB" id="A0A520MZQ3"/>
<dbReference type="GO" id="GO:0004061">
    <property type="term" value="F:arylformamidase activity"/>
    <property type="evidence" value="ECO:0007669"/>
    <property type="project" value="InterPro"/>
</dbReference>
<gene>
    <name evidence="1" type="ORF">EVA93_03800</name>
</gene>
<dbReference type="InterPro" id="IPR037175">
    <property type="entry name" value="KFase_sf"/>
</dbReference>
<dbReference type="EMBL" id="SHBF01000023">
    <property type="protein sequence ID" value="RZO26679.1"/>
    <property type="molecule type" value="Genomic_DNA"/>
</dbReference>
<dbReference type="PANTHER" id="PTHR34861">
    <property type="match status" value="1"/>
</dbReference>
<dbReference type="Gene3D" id="3.50.30.50">
    <property type="entry name" value="Putative cyclase"/>
    <property type="match status" value="1"/>
</dbReference>
<dbReference type="Proteomes" id="UP000318710">
    <property type="component" value="Unassembled WGS sequence"/>
</dbReference>
<dbReference type="InterPro" id="IPR007325">
    <property type="entry name" value="KFase/CYL"/>
</dbReference>
<evidence type="ECO:0000313" key="1">
    <source>
        <dbReference type="EMBL" id="RZO26679.1"/>
    </source>
</evidence>
<dbReference type="SUPFAM" id="SSF102198">
    <property type="entry name" value="Putative cyclase"/>
    <property type="match status" value="1"/>
</dbReference>
<name>A0A520MZQ3_9GAMM</name>
<reference evidence="1 2" key="1">
    <citation type="submission" date="2019-02" db="EMBL/GenBank/DDBJ databases">
        <title>Prokaryotic population dynamics and viral predation in marine succession experiment using metagenomics: the confinement effect.</title>
        <authorList>
            <person name="Haro-Moreno J.M."/>
            <person name="Rodriguez-Valera F."/>
            <person name="Lopez-Perez M."/>
        </authorList>
    </citation>
    <scope>NUCLEOTIDE SEQUENCE [LARGE SCALE GENOMIC DNA]</scope>
    <source>
        <strain evidence="1">MED-G160</strain>
    </source>
</reference>
<comment type="caution">
    <text evidence="1">The sequence shown here is derived from an EMBL/GenBank/DDBJ whole genome shotgun (WGS) entry which is preliminary data.</text>
</comment>
<dbReference type="GO" id="GO:0019441">
    <property type="term" value="P:L-tryptophan catabolic process to kynurenine"/>
    <property type="evidence" value="ECO:0007669"/>
    <property type="project" value="InterPro"/>
</dbReference>
<protein>
    <submittedName>
        <fullName evidence="1">Cyclase family protein</fullName>
    </submittedName>
</protein>
<evidence type="ECO:0000313" key="2">
    <source>
        <dbReference type="Proteomes" id="UP000318710"/>
    </source>
</evidence>
<accession>A0A520MZQ3</accession>
<dbReference type="PANTHER" id="PTHR34861:SF10">
    <property type="entry name" value="CYCLASE"/>
    <property type="match status" value="1"/>
</dbReference>
<sequence length="341" mass="37985">MIFKSQTYIIITLYFISSIIYADNFDDQRGMTKLLGIETYKRCAQQMSDPNAKVYELSYERTSSMPLSPFAGEYKPKFLPEIPWAGSRQVFTMDVLNEDVNDGNQGTQMDALGHFGYTEEVWDGNGEADLSSLKYFGDFHGKEVKPKPDSPLNKLGIETVPPIITTAVFLDVRKHIFDGRAMKAGEYVTVEHIKETISKTKLKDRGILPGDVVLINTGWSDYYQDPDELGLYYTKAPGVSYNLVKYLSDKKVVGVGLDTWGVDTFADESEYGPERSQNPKGIANPAHHYFLTQSGVHTLENFKLKELASDNVELSCVIILPLMTKGSSASPIRPVAIGSSS</sequence>
<organism evidence="1 2">
    <name type="scientific">SAR86 cluster bacterium</name>
    <dbReference type="NCBI Taxonomy" id="2030880"/>
    <lineage>
        <taxon>Bacteria</taxon>
        <taxon>Pseudomonadati</taxon>
        <taxon>Pseudomonadota</taxon>
        <taxon>Gammaproteobacteria</taxon>
        <taxon>SAR86 cluster</taxon>
    </lineage>
</organism>
<proteinExistence type="predicted"/>